<name>A0A9W6KEJ9_9ACTN</name>
<gene>
    <name evidence="1" type="ORF">GCM10017581_009450</name>
</gene>
<evidence type="ECO:0000313" key="1">
    <source>
        <dbReference type="EMBL" id="GLK99204.1"/>
    </source>
</evidence>
<sequence length="416" mass="43864">MLTVAAVLPAMSGCGGGDEPAAGGKVTVTVGTANQGAVLKAVTDIVDAFNASQSEITVKLQQYPDPQTLLQKTLVQLSAGQPPTVSPCQPAWASAYAKVNGLVDISTMLGAPGALTADDLNDFHPVLLKSTKIGGKQLTLPFDRNSAFLYYNKALLKQGGFTEPPATWAQFAEYAAKLNTADTWAADVFNSPFTVSIWDSMVQAYGGKVLNDDQTAAAFNSQAGRDALRFWVDLVQKKQAKVSSEPNAGQLNFGAGKTALYVADSSALTFIQQAVGGKFEIGAAPMPAGPAGSFSELGGANICLFSRAPKAEQQAGFKFITYLLSKTKNGEFVKASNFLPNRRSTVSDLKDFYAQNPIPAIAVSQLDHAVDPPTVAAWPQIAAAILIDLLAAVRGETSVEDALKKAEKETNDILKK</sequence>
<dbReference type="InterPro" id="IPR050490">
    <property type="entry name" value="Bact_solute-bd_prot1"/>
</dbReference>
<dbReference type="PANTHER" id="PTHR43649:SF30">
    <property type="entry name" value="ABC TRANSPORTER SUBSTRATE-BINDING PROTEIN"/>
    <property type="match status" value="1"/>
</dbReference>
<dbReference type="Gene3D" id="3.40.190.10">
    <property type="entry name" value="Periplasmic binding protein-like II"/>
    <property type="match status" value="1"/>
</dbReference>
<dbReference type="AlphaFoldDB" id="A0A9W6KEJ9"/>
<reference evidence="1" key="2">
    <citation type="submission" date="2023-01" db="EMBL/GenBank/DDBJ databases">
        <authorList>
            <person name="Sun Q."/>
            <person name="Evtushenko L."/>
        </authorList>
    </citation>
    <scope>NUCLEOTIDE SEQUENCE</scope>
    <source>
        <strain evidence="1">VKM Ac-1321</strain>
    </source>
</reference>
<reference evidence="1" key="1">
    <citation type="journal article" date="2014" name="Int. J. Syst. Evol. Microbiol.">
        <title>Complete genome sequence of Corynebacterium casei LMG S-19264T (=DSM 44701T), isolated from a smear-ripened cheese.</title>
        <authorList>
            <consortium name="US DOE Joint Genome Institute (JGI-PGF)"/>
            <person name="Walter F."/>
            <person name="Albersmeier A."/>
            <person name="Kalinowski J."/>
            <person name="Ruckert C."/>
        </authorList>
    </citation>
    <scope>NUCLEOTIDE SEQUENCE</scope>
    <source>
        <strain evidence="1">VKM Ac-1321</strain>
    </source>
</reference>
<dbReference type="SUPFAM" id="SSF53850">
    <property type="entry name" value="Periplasmic binding protein-like II"/>
    <property type="match status" value="1"/>
</dbReference>
<keyword evidence="2" id="KW-1185">Reference proteome</keyword>
<accession>A0A9W6KEJ9</accession>
<evidence type="ECO:0000313" key="2">
    <source>
        <dbReference type="Proteomes" id="UP001143480"/>
    </source>
</evidence>
<dbReference type="EMBL" id="BSFP01000003">
    <property type="protein sequence ID" value="GLK99204.1"/>
    <property type="molecule type" value="Genomic_DNA"/>
</dbReference>
<proteinExistence type="predicted"/>
<organism evidence="1 2">
    <name type="scientific">Dactylosporangium matsuzakiense</name>
    <dbReference type="NCBI Taxonomy" id="53360"/>
    <lineage>
        <taxon>Bacteria</taxon>
        <taxon>Bacillati</taxon>
        <taxon>Actinomycetota</taxon>
        <taxon>Actinomycetes</taxon>
        <taxon>Micromonosporales</taxon>
        <taxon>Micromonosporaceae</taxon>
        <taxon>Dactylosporangium</taxon>
    </lineage>
</organism>
<dbReference type="CDD" id="cd14748">
    <property type="entry name" value="PBP2_UgpB"/>
    <property type="match status" value="1"/>
</dbReference>
<dbReference type="Proteomes" id="UP001143480">
    <property type="component" value="Unassembled WGS sequence"/>
</dbReference>
<dbReference type="InterPro" id="IPR006059">
    <property type="entry name" value="SBP"/>
</dbReference>
<dbReference type="PANTHER" id="PTHR43649">
    <property type="entry name" value="ARABINOSE-BINDING PROTEIN-RELATED"/>
    <property type="match status" value="1"/>
</dbReference>
<protein>
    <submittedName>
        <fullName evidence="1">ABC transporter substrate-binding protein</fullName>
    </submittedName>
</protein>
<dbReference type="Pfam" id="PF13416">
    <property type="entry name" value="SBP_bac_8"/>
    <property type="match status" value="1"/>
</dbReference>
<comment type="caution">
    <text evidence="1">The sequence shown here is derived from an EMBL/GenBank/DDBJ whole genome shotgun (WGS) entry which is preliminary data.</text>
</comment>